<sequence length="155" mass="16968">MEVMDSGEEGEGEGLLLKIFPLREIDIDINPVRKEMILERVEEGGEARRVVWLVWLLWLGWSDVLPLPLLGQSSEGEGAGGGAGAGINEGMNGKRGVEDYSLQYAVRPPIPPIPTPTHRCDKNTPSTQLPQSQSTQPQLTSPRLGFQKPQTPTQT</sequence>
<evidence type="ECO:0000256" key="1">
    <source>
        <dbReference type="SAM" id="MobiDB-lite"/>
    </source>
</evidence>
<keyword evidence="3" id="KW-1185">Reference proteome</keyword>
<proteinExistence type="predicted"/>
<accession>A0A8H5D236</accession>
<name>A0A8H5D236_9AGAR</name>
<evidence type="ECO:0000313" key="2">
    <source>
        <dbReference type="EMBL" id="KAF5352220.1"/>
    </source>
</evidence>
<dbReference type="AlphaFoldDB" id="A0A8H5D236"/>
<evidence type="ECO:0000313" key="3">
    <source>
        <dbReference type="Proteomes" id="UP000559256"/>
    </source>
</evidence>
<protein>
    <submittedName>
        <fullName evidence="2">Uncharacterized protein</fullName>
    </submittedName>
</protein>
<gene>
    <name evidence="2" type="ORF">D9758_009239</name>
</gene>
<reference evidence="2 3" key="1">
    <citation type="journal article" date="2020" name="ISME J.">
        <title>Uncovering the hidden diversity of litter-decomposition mechanisms in mushroom-forming fungi.</title>
        <authorList>
            <person name="Floudas D."/>
            <person name="Bentzer J."/>
            <person name="Ahren D."/>
            <person name="Johansson T."/>
            <person name="Persson P."/>
            <person name="Tunlid A."/>
        </authorList>
    </citation>
    <scope>NUCLEOTIDE SEQUENCE [LARGE SCALE GENOMIC DNA]</scope>
    <source>
        <strain evidence="2 3">CBS 291.85</strain>
    </source>
</reference>
<comment type="caution">
    <text evidence="2">The sequence shown here is derived from an EMBL/GenBank/DDBJ whole genome shotgun (WGS) entry which is preliminary data.</text>
</comment>
<feature type="region of interest" description="Disordered" evidence="1">
    <location>
        <begin position="72"/>
        <end position="155"/>
    </location>
</feature>
<feature type="compositionally biased region" description="Gly residues" evidence="1">
    <location>
        <begin position="77"/>
        <end position="87"/>
    </location>
</feature>
<dbReference type="Proteomes" id="UP000559256">
    <property type="component" value="Unassembled WGS sequence"/>
</dbReference>
<dbReference type="EMBL" id="JAACJM010000067">
    <property type="protein sequence ID" value="KAF5352220.1"/>
    <property type="molecule type" value="Genomic_DNA"/>
</dbReference>
<feature type="compositionally biased region" description="Low complexity" evidence="1">
    <location>
        <begin position="124"/>
        <end position="142"/>
    </location>
</feature>
<organism evidence="2 3">
    <name type="scientific">Tetrapyrgos nigripes</name>
    <dbReference type="NCBI Taxonomy" id="182062"/>
    <lineage>
        <taxon>Eukaryota</taxon>
        <taxon>Fungi</taxon>
        <taxon>Dikarya</taxon>
        <taxon>Basidiomycota</taxon>
        <taxon>Agaricomycotina</taxon>
        <taxon>Agaricomycetes</taxon>
        <taxon>Agaricomycetidae</taxon>
        <taxon>Agaricales</taxon>
        <taxon>Marasmiineae</taxon>
        <taxon>Marasmiaceae</taxon>
        <taxon>Tetrapyrgos</taxon>
    </lineage>
</organism>